<evidence type="ECO:0000259" key="2">
    <source>
        <dbReference type="PROSITE" id="PS50878"/>
    </source>
</evidence>
<reference evidence="3 4" key="1">
    <citation type="journal article" date="2023" name="J. Hered.">
        <title>Chromosome-level genome of the wood stork (Mycteria americana) provides insight into avian chromosome evolution.</title>
        <authorList>
            <person name="Flamio R. Jr."/>
            <person name="Ramstad K.M."/>
        </authorList>
    </citation>
    <scope>NUCLEOTIDE SEQUENCE [LARGE SCALE GENOMIC DNA]</scope>
    <source>
        <strain evidence="3">JAX WOST 10</strain>
    </source>
</reference>
<evidence type="ECO:0000313" key="4">
    <source>
        <dbReference type="Proteomes" id="UP001333110"/>
    </source>
</evidence>
<comment type="caution">
    <text evidence="3">The sequence shown here is derived from an EMBL/GenBank/DDBJ whole genome shotgun (WGS) entry which is preliminary data.</text>
</comment>
<sequence length="808" mass="90128">MEKVILGVIERHLRDNTVICHSQHRFTRGKSCLTNLISFYDKVTHLIDQEKPVDLVVLDVSKAFDTVSHSILLDKMSSTQLDKSIICCVSNWLTGQVQRLTVNGVTSSWWPVTSGVPQGLILGTVLFEVFVSDLDAGVKCTLSEFADHTKLGGAVDSLEGREALQRDLDRLESWAIINHMKFNKNKCWILHLGQGNPGYMLESSPVERDLEVWVDGKLDMSQRCALAAKRANSVLGCIKHSIANWSREVIAPPGTSLVWPHLKYSVQFWVPQYKEDIKLWECVQRRATKMMKGLKSKTYEEHLRSLGLFSLEKRRLRGDLIAAYNFLKGGSRVRGADLLSLGIKLHQRKFGLDIRKKFFTERVVSHCNRLPREVVAAPSLSEFKKHLDDTLSCMSANFWLTTEKLPCLSFPYCSMFGRWDEELHMKEEQLRTLGLSSLEKRRLRGDLIAVHGFLRSGGGEGGAELFSLGSSDGTRGNGSKLHQGRFRLDIRKHFFTERVVKQWNRLPREVVDAPCLSVFKKHLDNALNDMLNRHNSLDFLCTVLVSFLLCRLTLMSKLYNLNAQIHSRLHGVWLLLGSGYQQQLSVFPLKGKLTLPLPTLLCQLVDDSDQVFPDVQPLGCVYNSSVVEDLADFTTGYSYHTGLSKSRVGNRQKVCLPQSLRKVGDGLSKRPCMVSAFAPGALEPPRTAALASSFCSGSGKAKERDKVLLLKEWLPGCGAPKHEGHAQPAILWHQVPKGSSLGAETQMTAWSTKPTSVPTEPMPASCKMDPPLAKAEPISDGGSTSGITYLSRGKKTCATAAEEKSENM</sequence>
<proteinExistence type="predicted"/>
<dbReference type="AlphaFoldDB" id="A0AAN7S2F9"/>
<feature type="domain" description="Reverse transcriptase" evidence="2">
    <location>
        <begin position="1"/>
        <end position="218"/>
    </location>
</feature>
<evidence type="ECO:0000256" key="1">
    <source>
        <dbReference type="SAM" id="MobiDB-lite"/>
    </source>
</evidence>
<dbReference type="PROSITE" id="PS50878">
    <property type="entry name" value="RT_POL"/>
    <property type="match status" value="1"/>
</dbReference>
<gene>
    <name evidence="3" type="ORF">QYF61_011008</name>
</gene>
<feature type="region of interest" description="Disordered" evidence="1">
    <location>
        <begin position="752"/>
        <end position="787"/>
    </location>
</feature>
<dbReference type="InterPro" id="IPR000477">
    <property type="entry name" value="RT_dom"/>
</dbReference>
<dbReference type="Proteomes" id="UP001333110">
    <property type="component" value="Unassembled WGS sequence"/>
</dbReference>
<dbReference type="EMBL" id="JAUNZN010000009">
    <property type="protein sequence ID" value="KAK4816018.1"/>
    <property type="molecule type" value="Genomic_DNA"/>
</dbReference>
<dbReference type="Pfam" id="PF00078">
    <property type="entry name" value="RVT_1"/>
    <property type="match status" value="1"/>
</dbReference>
<protein>
    <recommendedName>
        <fullName evidence="2">Reverse transcriptase domain-containing protein</fullName>
    </recommendedName>
</protein>
<name>A0AAN7S2F9_MYCAM</name>
<evidence type="ECO:0000313" key="3">
    <source>
        <dbReference type="EMBL" id="KAK4816018.1"/>
    </source>
</evidence>
<dbReference type="PANTHER" id="PTHR33332">
    <property type="entry name" value="REVERSE TRANSCRIPTASE DOMAIN-CONTAINING PROTEIN"/>
    <property type="match status" value="1"/>
</dbReference>
<organism evidence="3 4">
    <name type="scientific">Mycteria americana</name>
    <name type="common">Wood stork</name>
    <dbReference type="NCBI Taxonomy" id="33587"/>
    <lineage>
        <taxon>Eukaryota</taxon>
        <taxon>Metazoa</taxon>
        <taxon>Chordata</taxon>
        <taxon>Craniata</taxon>
        <taxon>Vertebrata</taxon>
        <taxon>Euteleostomi</taxon>
        <taxon>Archelosauria</taxon>
        <taxon>Archosauria</taxon>
        <taxon>Dinosauria</taxon>
        <taxon>Saurischia</taxon>
        <taxon>Theropoda</taxon>
        <taxon>Coelurosauria</taxon>
        <taxon>Aves</taxon>
        <taxon>Neognathae</taxon>
        <taxon>Neoaves</taxon>
        <taxon>Aequornithes</taxon>
        <taxon>Ciconiiformes</taxon>
        <taxon>Ciconiidae</taxon>
        <taxon>Mycteria</taxon>
    </lineage>
</organism>
<keyword evidence="4" id="KW-1185">Reference proteome</keyword>
<accession>A0AAN7S2F9</accession>